<dbReference type="AlphaFoldDB" id="A0AAD5VEZ1"/>
<protein>
    <submittedName>
        <fullName evidence="1">Uncharacterized protein</fullName>
    </submittedName>
</protein>
<dbReference type="Proteomes" id="UP001213000">
    <property type="component" value="Unassembled WGS sequence"/>
</dbReference>
<organism evidence="1 2">
    <name type="scientific">Leucocoprinus birnbaumii</name>
    <dbReference type="NCBI Taxonomy" id="56174"/>
    <lineage>
        <taxon>Eukaryota</taxon>
        <taxon>Fungi</taxon>
        <taxon>Dikarya</taxon>
        <taxon>Basidiomycota</taxon>
        <taxon>Agaricomycotina</taxon>
        <taxon>Agaricomycetes</taxon>
        <taxon>Agaricomycetidae</taxon>
        <taxon>Agaricales</taxon>
        <taxon>Agaricineae</taxon>
        <taxon>Agaricaceae</taxon>
        <taxon>Leucocoprinus</taxon>
    </lineage>
</organism>
<name>A0AAD5VEZ1_9AGAR</name>
<comment type="caution">
    <text evidence="1">The sequence shown here is derived from an EMBL/GenBank/DDBJ whole genome shotgun (WGS) entry which is preliminary data.</text>
</comment>
<evidence type="ECO:0000313" key="1">
    <source>
        <dbReference type="EMBL" id="KAJ3552496.1"/>
    </source>
</evidence>
<gene>
    <name evidence="1" type="ORF">NP233_g12870</name>
</gene>
<dbReference type="EMBL" id="JANIEX010002045">
    <property type="protein sequence ID" value="KAJ3552496.1"/>
    <property type="molecule type" value="Genomic_DNA"/>
</dbReference>
<evidence type="ECO:0000313" key="2">
    <source>
        <dbReference type="Proteomes" id="UP001213000"/>
    </source>
</evidence>
<keyword evidence="2" id="KW-1185">Reference proteome</keyword>
<proteinExistence type="predicted"/>
<sequence>MGDKYLRLQVVPRFALPRTLARLIQCGHGPHLSAQSSQQMTPPFSKSVVQASVTDIAQASPLEHGHLIQKNQT</sequence>
<reference evidence="1" key="1">
    <citation type="submission" date="2022-07" db="EMBL/GenBank/DDBJ databases">
        <title>Genome Sequence of Leucocoprinus birnbaumii.</title>
        <authorList>
            <person name="Buettner E."/>
        </authorList>
    </citation>
    <scope>NUCLEOTIDE SEQUENCE</scope>
    <source>
        <strain evidence="1">VT141</strain>
    </source>
</reference>
<accession>A0AAD5VEZ1</accession>